<comment type="caution">
    <text evidence="2">The sequence shown here is derived from an EMBL/GenBank/DDBJ whole genome shotgun (WGS) entry which is preliminary data.</text>
</comment>
<keyword evidence="3" id="KW-1185">Reference proteome</keyword>
<keyword evidence="1" id="KW-0812">Transmembrane</keyword>
<reference evidence="2 3" key="1">
    <citation type="journal article" date="2019" name="G3 (Bethesda)">
        <title>Sequencing of a Wild Apple (Malus baccata) Genome Unravels the Differences Between Cultivated and Wild Apple Species Regarding Disease Resistance and Cold Tolerance.</title>
        <authorList>
            <person name="Chen X."/>
        </authorList>
    </citation>
    <scope>NUCLEOTIDE SEQUENCE [LARGE SCALE GENOMIC DNA]</scope>
    <source>
        <strain evidence="3">cv. Shandingzi</strain>
        <tissue evidence="2">Leaves</tissue>
    </source>
</reference>
<keyword evidence="1" id="KW-1133">Transmembrane helix</keyword>
<gene>
    <name evidence="2" type="ORF">C1H46_033810</name>
</gene>
<dbReference type="Proteomes" id="UP000315295">
    <property type="component" value="Unassembled WGS sequence"/>
</dbReference>
<organism evidence="2 3">
    <name type="scientific">Malus baccata</name>
    <name type="common">Siberian crab apple</name>
    <name type="synonym">Pyrus baccata</name>
    <dbReference type="NCBI Taxonomy" id="106549"/>
    <lineage>
        <taxon>Eukaryota</taxon>
        <taxon>Viridiplantae</taxon>
        <taxon>Streptophyta</taxon>
        <taxon>Embryophyta</taxon>
        <taxon>Tracheophyta</taxon>
        <taxon>Spermatophyta</taxon>
        <taxon>Magnoliopsida</taxon>
        <taxon>eudicotyledons</taxon>
        <taxon>Gunneridae</taxon>
        <taxon>Pentapetalae</taxon>
        <taxon>rosids</taxon>
        <taxon>fabids</taxon>
        <taxon>Rosales</taxon>
        <taxon>Rosaceae</taxon>
        <taxon>Amygdaloideae</taxon>
        <taxon>Maleae</taxon>
        <taxon>Malus</taxon>
    </lineage>
</organism>
<dbReference type="AlphaFoldDB" id="A0A540L2C3"/>
<keyword evidence="1" id="KW-0472">Membrane</keyword>
<sequence>MMIKLVWRRTKHNIIQNSNYIFNNYSNFKKEGIRLKTICGPLSSTHGGDCCSSFPMAHFRSGDHLISDHRLPSSRKVSDCTRAPEHQRSSVVRRRSFLRRVEGSEPKPFSLIWVSNLRSPLAPWSLPDADEPLPAVRARFRLQLGSFGQLRTTGARRRRRSRGRRRDLEGDLSDATLHRRHDAVLVVVAGGVGCVGVGVYDPHKLWLDSRVSGWVWGFSDHGFG</sequence>
<proteinExistence type="predicted"/>
<dbReference type="EMBL" id="VIEB01000799">
    <property type="protein sequence ID" value="TQD80631.1"/>
    <property type="molecule type" value="Genomic_DNA"/>
</dbReference>
<evidence type="ECO:0000313" key="2">
    <source>
        <dbReference type="EMBL" id="TQD80631.1"/>
    </source>
</evidence>
<feature type="transmembrane region" description="Helical" evidence="1">
    <location>
        <begin position="183"/>
        <end position="200"/>
    </location>
</feature>
<evidence type="ECO:0000313" key="3">
    <source>
        <dbReference type="Proteomes" id="UP000315295"/>
    </source>
</evidence>
<accession>A0A540L2C3</accession>
<evidence type="ECO:0000256" key="1">
    <source>
        <dbReference type="SAM" id="Phobius"/>
    </source>
</evidence>
<name>A0A540L2C3_MALBA</name>
<protein>
    <submittedName>
        <fullName evidence="2">Uncharacterized protein</fullName>
    </submittedName>
</protein>